<protein>
    <recommendedName>
        <fullName evidence="5">4Fe-4S ferredoxin-type domain-containing protein</fullName>
    </recommendedName>
</protein>
<dbReference type="GO" id="GO:0051539">
    <property type="term" value="F:4 iron, 4 sulfur cluster binding"/>
    <property type="evidence" value="ECO:0007669"/>
    <property type="project" value="UniProtKB-KW"/>
</dbReference>
<evidence type="ECO:0000256" key="2">
    <source>
        <dbReference type="ARBA" id="ARBA00022723"/>
    </source>
</evidence>
<keyword evidence="4" id="KW-0411">Iron-sulfur</keyword>
<sequence length="112" mass="12694">MFNPRYGLLNIESPDAELASLPTVCEQCLNPYCQHVCLPEAIYRDQNTGALVIDEDKCTGCGWRLRYCPLGVIRWEGKGTKARKCGTWSAFSMYGRDLVVRMIVYPPNSKRS</sequence>
<organism evidence="6 7">
    <name type="scientific">Candidatus Hakubella thermalkaliphila</name>
    <dbReference type="NCBI Taxonomy" id="2754717"/>
    <lineage>
        <taxon>Bacteria</taxon>
        <taxon>Bacillati</taxon>
        <taxon>Actinomycetota</taxon>
        <taxon>Actinomycetota incertae sedis</taxon>
        <taxon>Candidatus Hakubellales</taxon>
        <taxon>Candidatus Hakubellaceae</taxon>
        <taxon>Candidatus Hakubella</taxon>
    </lineage>
</organism>
<evidence type="ECO:0000256" key="3">
    <source>
        <dbReference type="ARBA" id="ARBA00023004"/>
    </source>
</evidence>
<dbReference type="EMBL" id="BLSA01000003">
    <property type="protein sequence ID" value="GFP31737.1"/>
    <property type="molecule type" value="Genomic_DNA"/>
</dbReference>
<dbReference type="PANTHER" id="PTHR43177:SF3">
    <property type="entry name" value="PROTEIN NRFC HOMOLOG"/>
    <property type="match status" value="1"/>
</dbReference>
<keyword evidence="3" id="KW-0408">Iron</keyword>
<keyword evidence="2" id="KW-0479">Metal-binding</keyword>
<dbReference type="Proteomes" id="UP000568877">
    <property type="component" value="Unassembled WGS sequence"/>
</dbReference>
<accession>A0A6V8PHN8</accession>
<evidence type="ECO:0000313" key="7">
    <source>
        <dbReference type="Proteomes" id="UP000568877"/>
    </source>
</evidence>
<evidence type="ECO:0000259" key="5">
    <source>
        <dbReference type="PROSITE" id="PS51379"/>
    </source>
</evidence>
<dbReference type="PANTHER" id="PTHR43177">
    <property type="entry name" value="PROTEIN NRFC"/>
    <property type="match status" value="1"/>
</dbReference>
<keyword evidence="1" id="KW-0004">4Fe-4S</keyword>
<dbReference type="Gene3D" id="3.30.70.20">
    <property type="match status" value="2"/>
</dbReference>
<dbReference type="InterPro" id="IPR050954">
    <property type="entry name" value="ET_IronSulfur_Cluster-Binding"/>
</dbReference>
<dbReference type="SUPFAM" id="SSF54862">
    <property type="entry name" value="4Fe-4S ferredoxins"/>
    <property type="match status" value="1"/>
</dbReference>
<dbReference type="PROSITE" id="PS51379">
    <property type="entry name" value="4FE4S_FER_2"/>
    <property type="match status" value="1"/>
</dbReference>
<feature type="domain" description="4Fe-4S ferredoxin-type" evidence="5">
    <location>
        <begin position="49"/>
        <end position="78"/>
    </location>
</feature>
<comment type="caution">
    <text evidence="6">The sequence shown here is derived from an EMBL/GenBank/DDBJ whole genome shotgun (WGS) entry which is preliminary data.</text>
</comment>
<gene>
    <name evidence="6" type="ORF">HKBW3S42_00044</name>
</gene>
<dbReference type="InterPro" id="IPR017896">
    <property type="entry name" value="4Fe4S_Fe-S-bd"/>
</dbReference>
<name>A0A6V8PHN8_9ACTN</name>
<evidence type="ECO:0000256" key="1">
    <source>
        <dbReference type="ARBA" id="ARBA00022485"/>
    </source>
</evidence>
<dbReference type="GO" id="GO:0046872">
    <property type="term" value="F:metal ion binding"/>
    <property type="evidence" value="ECO:0007669"/>
    <property type="project" value="UniProtKB-KW"/>
</dbReference>
<evidence type="ECO:0000256" key="4">
    <source>
        <dbReference type="ARBA" id="ARBA00023014"/>
    </source>
</evidence>
<reference evidence="6 7" key="1">
    <citation type="journal article" date="2020" name="Front. Microbiol.">
        <title>Single-cell genomics of novel Actinobacteria with the Wood-Ljungdahl pathway discovered in a serpentinizing system.</title>
        <authorList>
            <person name="Merino N."/>
            <person name="Kawai M."/>
            <person name="Boyd E.S."/>
            <person name="Colman D.R."/>
            <person name="McGlynn S.E."/>
            <person name="Nealson K.H."/>
            <person name="Kurokawa K."/>
            <person name="Hongoh Y."/>
        </authorList>
    </citation>
    <scope>NUCLEOTIDE SEQUENCE [LARGE SCALE GENOMIC DNA]</scope>
    <source>
        <strain evidence="6 7">S42</strain>
    </source>
</reference>
<dbReference type="AlphaFoldDB" id="A0A6V8PHN8"/>
<proteinExistence type="predicted"/>
<evidence type="ECO:0000313" key="6">
    <source>
        <dbReference type="EMBL" id="GFP31737.1"/>
    </source>
</evidence>
<dbReference type="Pfam" id="PF13247">
    <property type="entry name" value="Fer4_11"/>
    <property type="match status" value="1"/>
</dbReference>